<evidence type="ECO:0000313" key="1">
    <source>
        <dbReference type="EMBL" id="GIX91577.1"/>
    </source>
</evidence>
<gene>
    <name evidence="1" type="ORF">CEXT_444171</name>
</gene>
<dbReference type="AlphaFoldDB" id="A0AAV4P2Z7"/>
<accession>A0AAV4P2Z7</accession>
<comment type="caution">
    <text evidence="1">The sequence shown here is derived from an EMBL/GenBank/DDBJ whole genome shotgun (WGS) entry which is preliminary data.</text>
</comment>
<dbReference type="Proteomes" id="UP001054945">
    <property type="component" value="Unassembled WGS sequence"/>
</dbReference>
<name>A0AAV4P2Z7_CAEEX</name>
<organism evidence="1 2">
    <name type="scientific">Caerostris extrusa</name>
    <name type="common">Bark spider</name>
    <name type="synonym">Caerostris bankana</name>
    <dbReference type="NCBI Taxonomy" id="172846"/>
    <lineage>
        <taxon>Eukaryota</taxon>
        <taxon>Metazoa</taxon>
        <taxon>Ecdysozoa</taxon>
        <taxon>Arthropoda</taxon>
        <taxon>Chelicerata</taxon>
        <taxon>Arachnida</taxon>
        <taxon>Araneae</taxon>
        <taxon>Araneomorphae</taxon>
        <taxon>Entelegynae</taxon>
        <taxon>Araneoidea</taxon>
        <taxon>Araneidae</taxon>
        <taxon>Caerostris</taxon>
    </lineage>
</organism>
<reference evidence="1 2" key="1">
    <citation type="submission" date="2021-06" db="EMBL/GenBank/DDBJ databases">
        <title>Caerostris extrusa draft genome.</title>
        <authorList>
            <person name="Kono N."/>
            <person name="Arakawa K."/>
        </authorList>
    </citation>
    <scope>NUCLEOTIDE SEQUENCE [LARGE SCALE GENOMIC DNA]</scope>
</reference>
<protein>
    <submittedName>
        <fullName evidence="1">Uncharacterized protein</fullName>
    </submittedName>
</protein>
<evidence type="ECO:0000313" key="2">
    <source>
        <dbReference type="Proteomes" id="UP001054945"/>
    </source>
</evidence>
<keyword evidence="2" id="KW-1185">Reference proteome</keyword>
<dbReference type="EMBL" id="BPLR01021592">
    <property type="protein sequence ID" value="GIX91577.1"/>
    <property type="molecule type" value="Genomic_DNA"/>
</dbReference>
<proteinExistence type="predicted"/>
<sequence length="94" mass="10654">MASALVLEQAKQSQIKSPISVCDGGRDSVPIGNRHNKPLDQKVLPLPLSWLVEYLKKPSLKMFPVVAKCSNHEFETIEYNKTKTEYKNILSDRI</sequence>